<dbReference type="PANTHER" id="PTHR35617">
    <property type="entry name" value="PHAGE_INTEGRASE DOMAIN-CONTAINING PROTEIN"/>
    <property type="match status" value="1"/>
</dbReference>
<sequence length="314" mass="34591">MSCCTQMPPPWVGVLYATGKQSRAPRKDLDCYGINCLELLAVLLVLRRFLNRCNVTMCLSWRGTTEMPDCSSAFLPAREAGVQAVPFNSQSTAPCTLLGAPFELLVSVKLKFLSLKTTLLTALASVKRVGDLQAFSVNKACLEFRPADSHVIQRPRPSYVPKVPTTPFRDQVVNLQVLPPKEADPALALLCPVRTLRNYVDRNRSFRCSEQLFFFSEDSRRGMLSPSRDALSLAYEDQGEPCPLGVRAHSTRSVASSYALVHGTSPADICRAAGWATPNTFARFYNLRVKPVSSRVLRMFPPVNPGPPCPAVLS</sequence>
<keyword evidence="3" id="KW-1185">Reference proteome</keyword>
<dbReference type="EMBL" id="JACTAM010000022">
    <property type="protein sequence ID" value="KAI2650580.1"/>
    <property type="molecule type" value="Genomic_DNA"/>
</dbReference>
<keyword evidence="1" id="KW-0233">DNA recombination</keyword>
<accession>A0ABQ8LJH2</accession>
<evidence type="ECO:0000313" key="3">
    <source>
        <dbReference type="Proteomes" id="UP000830375"/>
    </source>
</evidence>
<name>A0ABQ8LJH2_LABRO</name>
<protein>
    <submittedName>
        <fullName evidence="2">Aspartoacylase</fullName>
    </submittedName>
</protein>
<dbReference type="Proteomes" id="UP000830375">
    <property type="component" value="Unassembled WGS sequence"/>
</dbReference>
<dbReference type="PANTHER" id="PTHR35617:SF3">
    <property type="entry name" value="CORE-BINDING (CB) DOMAIN-CONTAINING PROTEIN"/>
    <property type="match status" value="1"/>
</dbReference>
<gene>
    <name evidence="2" type="ORF">H4Q32_000599</name>
</gene>
<proteinExistence type="predicted"/>
<dbReference type="SUPFAM" id="SSF56349">
    <property type="entry name" value="DNA breaking-rejoining enzymes"/>
    <property type="match status" value="1"/>
</dbReference>
<comment type="caution">
    <text evidence="2">The sequence shown here is derived from an EMBL/GenBank/DDBJ whole genome shotgun (WGS) entry which is preliminary data.</text>
</comment>
<organism evidence="2 3">
    <name type="scientific">Labeo rohita</name>
    <name type="common">Indian major carp</name>
    <name type="synonym">Cyprinus rohita</name>
    <dbReference type="NCBI Taxonomy" id="84645"/>
    <lineage>
        <taxon>Eukaryota</taxon>
        <taxon>Metazoa</taxon>
        <taxon>Chordata</taxon>
        <taxon>Craniata</taxon>
        <taxon>Vertebrata</taxon>
        <taxon>Euteleostomi</taxon>
        <taxon>Actinopterygii</taxon>
        <taxon>Neopterygii</taxon>
        <taxon>Teleostei</taxon>
        <taxon>Ostariophysi</taxon>
        <taxon>Cypriniformes</taxon>
        <taxon>Cyprinidae</taxon>
        <taxon>Labeoninae</taxon>
        <taxon>Labeonini</taxon>
        <taxon>Labeo</taxon>
    </lineage>
</organism>
<evidence type="ECO:0000313" key="2">
    <source>
        <dbReference type="EMBL" id="KAI2650580.1"/>
    </source>
</evidence>
<evidence type="ECO:0000256" key="1">
    <source>
        <dbReference type="ARBA" id="ARBA00023172"/>
    </source>
</evidence>
<reference evidence="2 3" key="1">
    <citation type="submission" date="2022-01" db="EMBL/GenBank/DDBJ databases">
        <title>A high-quality chromosome-level genome assembly of rohu carp, Labeo rohita.</title>
        <authorList>
            <person name="Arick M.A. II"/>
            <person name="Hsu C.-Y."/>
            <person name="Magbanua Z."/>
            <person name="Pechanova O."/>
            <person name="Grover C."/>
            <person name="Miller E."/>
            <person name="Thrash A."/>
            <person name="Ezzel L."/>
            <person name="Alam S."/>
            <person name="Benzie J."/>
            <person name="Hamilton M."/>
            <person name="Karsi A."/>
            <person name="Lawrence M.L."/>
            <person name="Peterson D.G."/>
        </authorList>
    </citation>
    <scope>NUCLEOTIDE SEQUENCE [LARGE SCALE GENOMIC DNA]</scope>
    <source>
        <strain evidence="3">BAU-BD-2019</strain>
        <tissue evidence="2">Blood</tissue>
    </source>
</reference>
<dbReference type="InterPro" id="IPR011010">
    <property type="entry name" value="DNA_brk_join_enz"/>
</dbReference>
<dbReference type="InterPro" id="IPR013762">
    <property type="entry name" value="Integrase-like_cat_sf"/>
</dbReference>
<dbReference type="Gene3D" id="1.10.443.10">
    <property type="entry name" value="Intergrase catalytic core"/>
    <property type="match status" value="1"/>
</dbReference>